<organism evidence="2 3">
    <name type="scientific">Streptomyces cyaneofuscatus</name>
    <dbReference type="NCBI Taxonomy" id="66883"/>
    <lineage>
        <taxon>Bacteria</taxon>
        <taxon>Bacillati</taxon>
        <taxon>Actinomycetota</taxon>
        <taxon>Actinomycetes</taxon>
        <taxon>Kitasatosporales</taxon>
        <taxon>Streptomycetaceae</taxon>
        <taxon>Streptomyces</taxon>
    </lineage>
</organism>
<dbReference type="RefSeq" id="WP_326702579.1">
    <property type="nucleotide sequence ID" value="NZ_CP108861.1"/>
</dbReference>
<protein>
    <submittedName>
        <fullName evidence="2">Uncharacterized protein</fullName>
    </submittedName>
</protein>
<accession>A0ABZ1F542</accession>
<evidence type="ECO:0000313" key="3">
    <source>
        <dbReference type="Proteomes" id="UP001356428"/>
    </source>
</evidence>
<evidence type="ECO:0000256" key="1">
    <source>
        <dbReference type="SAM" id="MobiDB-lite"/>
    </source>
</evidence>
<name>A0ABZ1F542_9ACTN</name>
<dbReference type="EMBL" id="CP109083">
    <property type="protein sequence ID" value="WSB11461.1"/>
    <property type="molecule type" value="Genomic_DNA"/>
</dbReference>
<proteinExistence type="predicted"/>
<reference evidence="2 3" key="1">
    <citation type="submission" date="2022-10" db="EMBL/GenBank/DDBJ databases">
        <title>The complete genomes of actinobacterial strains from the NBC collection.</title>
        <authorList>
            <person name="Joergensen T.S."/>
            <person name="Alvarez Arevalo M."/>
            <person name="Sterndorff E.B."/>
            <person name="Faurdal D."/>
            <person name="Vuksanovic O."/>
            <person name="Mourched A.-S."/>
            <person name="Charusanti P."/>
            <person name="Shaw S."/>
            <person name="Blin K."/>
            <person name="Weber T."/>
        </authorList>
    </citation>
    <scope>NUCLEOTIDE SEQUENCE [LARGE SCALE GENOMIC DNA]</scope>
    <source>
        <strain evidence="2 3">NBC 01792</strain>
    </source>
</reference>
<keyword evidence="3" id="KW-1185">Reference proteome</keyword>
<dbReference type="Proteomes" id="UP001356428">
    <property type="component" value="Chromosome"/>
</dbReference>
<feature type="region of interest" description="Disordered" evidence="1">
    <location>
        <begin position="1"/>
        <end position="41"/>
    </location>
</feature>
<evidence type="ECO:0000313" key="2">
    <source>
        <dbReference type="EMBL" id="WSB11461.1"/>
    </source>
</evidence>
<gene>
    <name evidence="2" type="ORF">OG849_31500</name>
</gene>
<sequence length="41" mass="4175">MAKVGASGQLNFSGGVKDSGGRVPDAILYPGTEAGRRIRGQ</sequence>